<evidence type="ECO:0000256" key="4">
    <source>
        <dbReference type="ARBA" id="ARBA00022989"/>
    </source>
</evidence>
<dbReference type="NCBIfam" id="TIGR02229">
    <property type="entry name" value="caa3_sub_IV"/>
    <property type="match status" value="1"/>
</dbReference>
<dbReference type="GO" id="GO:0005886">
    <property type="term" value="C:plasma membrane"/>
    <property type="evidence" value="ECO:0007669"/>
    <property type="project" value="UniProtKB-SubCell"/>
</dbReference>
<feature type="transmembrane region" description="Helical" evidence="6">
    <location>
        <begin position="7"/>
        <end position="25"/>
    </location>
</feature>
<keyword evidence="8" id="KW-1185">Reference proteome</keyword>
<dbReference type="RefSeq" id="WP_108976823.1">
    <property type="nucleotide sequence ID" value="NZ_BFBB01000007.1"/>
</dbReference>
<feature type="transmembrane region" description="Helical" evidence="6">
    <location>
        <begin position="31"/>
        <end position="48"/>
    </location>
</feature>
<dbReference type="Pfam" id="PF03626">
    <property type="entry name" value="COX4_pro"/>
    <property type="match status" value="1"/>
</dbReference>
<feature type="transmembrane region" description="Helical" evidence="6">
    <location>
        <begin position="164"/>
        <end position="189"/>
    </location>
</feature>
<dbReference type="OrthoDB" id="343881at2"/>
<reference evidence="7 8" key="1">
    <citation type="submission" date="2018-02" db="EMBL/GenBank/DDBJ databases">
        <title>Novel Leptospira species isolated from soil and water in Japan.</title>
        <authorList>
            <person name="Nakao R."/>
            <person name="Masuzawa T."/>
        </authorList>
    </citation>
    <scope>NUCLEOTIDE SEQUENCE [LARGE SCALE GENOMIC DNA]</scope>
    <source>
        <strain evidence="7 8">YH101</strain>
    </source>
</reference>
<organism evidence="7 8">
    <name type="scientific">Leptospira ryugenii</name>
    <dbReference type="NCBI Taxonomy" id="1917863"/>
    <lineage>
        <taxon>Bacteria</taxon>
        <taxon>Pseudomonadati</taxon>
        <taxon>Spirochaetota</taxon>
        <taxon>Spirochaetia</taxon>
        <taxon>Leptospirales</taxon>
        <taxon>Leptospiraceae</taxon>
        <taxon>Leptospira</taxon>
    </lineage>
</organism>
<comment type="subcellular location">
    <subcellularLocation>
        <location evidence="1">Cell membrane</location>
        <topology evidence="1">Multi-pass membrane protein</topology>
    </subcellularLocation>
</comment>
<evidence type="ECO:0000313" key="8">
    <source>
        <dbReference type="Proteomes" id="UP000245133"/>
    </source>
</evidence>
<name>A0A2P2E1M6_9LEPT</name>
<dbReference type="Proteomes" id="UP000245133">
    <property type="component" value="Unassembled WGS sequence"/>
</dbReference>
<dbReference type="InterPro" id="IPR005171">
    <property type="entry name" value="Cyt_c_oxidase_su4_prok"/>
</dbReference>
<dbReference type="EMBL" id="BFBB01000007">
    <property type="protein sequence ID" value="GBF50789.1"/>
    <property type="molecule type" value="Genomic_DNA"/>
</dbReference>
<feature type="transmembrane region" description="Helical" evidence="6">
    <location>
        <begin position="107"/>
        <end position="126"/>
    </location>
</feature>
<keyword evidence="4 6" id="KW-1133">Transmembrane helix</keyword>
<accession>A0A2P2E1M6</accession>
<gene>
    <name evidence="7" type="primary">ctaF</name>
    <name evidence="7" type="ORF">LPTSP4_23160</name>
</gene>
<feature type="transmembrane region" description="Helical" evidence="6">
    <location>
        <begin position="132"/>
        <end position="152"/>
    </location>
</feature>
<evidence type="ECO:0000256" key="3">
    <source>
        <dbReference type="ARBA" id="ARBA00022692"/>
    </source>
</evidence>
<sequence length="200" mass="22607">MEYVINYALYFIALVAVFTPVLGFGIFAPGIATATIGGFIWNWFSQFFQTDRFKKFREENKDSKLLKFVLGDEDHKEDHASASMWVEDGDGEEEEEHEHHIISIGTYALVLMALFVGTVITVAVSYVDLGKLNMVVAMGVASVKAFFVLAYFMHLKYDNMLNRVIFLSAFGFLALLFAFSMVDIITRILPSLGFEGTKYF</sequence>
<comment type="caution">
    <text evidence="7">The sequence shown here is derived from an EMBL/GenBank/DDBJ whole genome shotgun (WGS) entry which is preliminary data.</text>
</comment>
<keyword evidence="3 6" id="KW-0812">Transmembrane</keyword>
<evidence type="ECO:0000256" key="1">
    <source>
        <dbReference type="ARBA" id="ARBA00004651"/>
    </source>
</evidence>
<dbReference type="AlphaFoldDB" id="A0A2P2E1M6"/>
<dbReference type="InterPro" id="IPR011743">
    <property type="entry name" value="Caa3_sub_IV"/>
</dbReference>
<evidence type="ECO:0000313" key="7">
    <source>
        <dbReference type="EMBL" id="GBF50789.1"/>
    </source>
</evidence>
<proteinExistence type="predicted"/>
<keyword evidence="2" id="KW-1003">Cell membrane</keyword>
<protein>
    <submittedName>
        <fullName evidence="7">Cytochrome c oxidase polypeptide IVB</fullName>
    </submittedName>
</protein>
<evidence type="ECO:0000256" key="2">
    <source>
        <dbReference type="ARBA" id="ARBA00022475"/>
    </source>
</evidence>
<evidence type="ECO:0000256" key="6">
    <source>
        <dbReference type="SAM" id="Phobius"/>
    </source>
</evidence>
<keyword evidence="5 6" id="KW-0472">Membrane</keyword>
<evidence type="ECO:0000256" key="5">
    <source>
        <dbReference type="ARBA" id="ARBA00023136"/>
    </source>
</evidence>